<keyword evidence="9" id="KW-0812">Transmembrane</keyword>
<feature type="domain" description="GH16" evidence="20">
    <location>
        <begin position="548"/>
        <end position="921"/>
    </location>
</feature>
<keyword evidence="15" id="KW-0324">Glycolysis</keyword>
<keyword evidence="10" id="KW-0479">Metal-binding</keyword>
<dbReference type="NCBIfam" id="TIGR00167">
    <property type="entry name" value="cbbA"/>
    <property type="match status" value="1"/>
</dbReference>
<dbReference type="Pfam" id="PF01116">
    <property type="entry name" value="F_bP_aldolase"/>
    <property type="match status" value="1"/>
</dbReference>
<evidence type="ECO:0000256" key="12">
    <source>
        <dbReference type="ARBA" id="ARBA00022968"/>
    </source>
</evidence>
<evidence type="ECO:0000256" key="4">
    <source>
        <dbReference type="ARBA" id="ARBA00004606"/>
    </source>
</evidence>
<keyword evidence="13" id="KW-1133">Transmembrane helix</keyword>
<dbReference type="GO" id="GO:0005829">
    <property type="term" value="C:cytosol"/>
    <property type="evidence" value="ECO:0007669"/>
    <property type="project" value="TreeGrafter"/>
</dbReference>
<evidence type="ECO:0000256" key="1">
    <source>
        <dbReference type="ARBA" id="ARBA00000441"/>
    </source>
</evidence>
<dbReference type="InterPro" id="IPR006411">
    <property type="entry name" value="Fruct_bisP_bact"/>
</dbReference>
<evidence type="ECO:0000256" key="15">
    <source>
        <dbReference type="ARBA" id="ARBA00023152"/>
    </source>
</evidence>
<dbReference type="Gene3D" id="2.60.120.200">
    <property type="match status" value="2"/>
</dbReference>
<comment type="catalytic activity">
    <reaction evidence="1">
        <text>beta-D-fructose 1,6-bisphosphate = D-glyceraldehyde 3-phosphate + dihydroxyacetone phosphate</text>
        <dbReference type="Rhea" id="RHEA:14729"/>
        <dbReference type="ChEBI" id="CHEBI:32966"/>
        <dbReference type="ChEBI" id="CHEBI:57642"/>
        <dbReference type="ChEBI" id="CHEBI:59776"/>
        <dbReference type="EC" id="4.1.2.13"/>
    </reaction>
</comment>
<protein>
    <recommendedName>
        <fullName evidence="8">fructose-bisphosphate aldolase</fullName>
        <ecNumber evidence="8">4.1.2.13</ecNumber>
    </recommendedName>
</protein>
<keyword evidence="14" id="KW-0472">Membrane</keyword>
<evidence type="ECO:0000313" key="22">
    <source>
        <dbReference type="Proteomes" id="UP000663846"/>
    </source>
</evidence>
<name>A0A8H3AAL1_9AGAM</name>
<dbReference type="FunFam" id="3.20.20.70:FF:000013">
    <property type="entry name" value="Class II fructose-bisphosphate aldolase"/>
    <property type="match status" value="1"/>
</dbReference>
<dbReference type="PROSITE" id="PS00806">
    <property type="entry name" value="ALDOLASE_CLASS_II_2"/>
    <property type="match status" value="1"/>
</dbReference>
<sequence>MGVLDIVPAGVLTGDNVRKLFEYAREHNFAIPAVNVTSSSTANAVLEAARDIKAPIILQASQGGSAYFAGKGLSNTNQEASIIGAIAAAHHIRTVAKAYGVPVVLHTDHCAHKLLPWFDGMLDADEAYFKEHGEPLFSSHMLDLSEEPKDENIATCVKYFTRMAKMGQWLEMEIGITGGEEDGVDNTGVDNAALYTQPEDIYDVYKALSDISPNFSIAAAFGNVHGVYKPGNVVLRPEILAKHQAYTAEKIGGSNKKPLFLVFHGGSGSTKQEIKTAVESGVVKMNVDTDTQFAYLAGIRDFFKAKEGYIQTQVGNPEGADKPNKKVYDPRVWVREGEKTLSARVKEACQDLGNVRRPPPESQITPSMHSPYSPNVNSPQSSSVSLLGPQAVTRRDGPGFQATHMQAPRPGAGGAMPLGSSYSSSDMPEKSFASKYSLAPDPARWGARVDYGHPEADDELHNPDPKRDRAYDSGGTFFTARGLANLGCLLILLIGLILLFAGYPLIVHFSQKEISTLGGYNLGGINATGQVPEIPGNYGLIDRDTPPEAYTHTSFEDGSEWDLVFSDEFNVDGRTFYPGDDPYWEALDIHYWGTNNLEWYSPDMVNTGGGYLNITLDRTPWRGLEYKGGLMTSWNKFCFTGGYFVANVSLPGRSDVYGLWPAVWAMGNLGRAGYGASLDGMWPYTYDTCDVGTLPNQTRPDGTPINATINGDPGKEGVLSYLPGQRLSACTCSGESHPGPKRPDGTFVGRAAPEIDVIEAQVDAGTRIGHVSMSGQWAPYNYGYEWFNTSENFITHEPGLKLNTYHGGAYQQTTSVLVDTDQRCYVESGGCFSVYGFEYKRGYDGYITWVSEEKPAWTLRGAGMGADERVEIGPRPVPMEPMYMILNLGISPNFGAIDFDNLVFPTTMLIDWVRVYQPKDARNIGCDPPDYPTAEYINTYIEAYTNANLTTWVDDYKQVIPKNRLVDNCT</sequence>
<evidence type="ECO:0000256" key="14">
    <source>
        <dbReference type="ARBA" id="ARBA00023136"/>
    </source>
</evidence>
<evidence type="ECO:0000256" key="7">
    <source>
        <dbReference type="ARBA" id="ARBA00010962"/>
    </source>
</evidence>
<comment type="similarity">
    <text evidence="6">Belongs to the class II fructose-bisphosphate aldolase family.</text>
</comment>
<dbReference type="InterPro" id="IPR013785">
    <property type="entry name" value="Aldolase_TIM"/>
</dbReference>
<dbReference type="FunFam" id="2.60.120.200:FF:000259">
    <property type="entry name" value="Chromosome 9, whole genome shotgun sequence"/>
    <property type="match status" value="1"/>
</dbReference>
<dbReference type="GO" id="GO:0004553">
    <property type="term" value="F:hydrolase activity, hydrolyzing O-glycosyl compounds"/>
    <property type="evidence" value="ECO:0007669"/>
    <property type="project" value="InterPro"/>
</dbReference>
<evidence type="ECO:0000256" key="2">
    <source>
        <dbReference type="ARBA" id="ARBA00001947"/>
    </source>
</evidence>
<evidence type="ECO:0000256" key="5">
    <source>
        <dbReference type="ARBA" id="ARBA00004714"/>
    </source>
</evidence>
<dbReference type="GO" id="GO:0016020">
    <property type="term" value="C:membrane"/>
    <property type="evidence" value="ECO:0007669"/>
    <property type="project" value="UniProtKB-SubCell"/>
</dbReference>
<dbReference type="GO" id="GO:0004332">
    <property type="term" value="F:fructose-bisphosphate aldolase activity"/>
    <property type="evidence" value="ECO:0007669"/>
    <property type="project" value="UniProtKB-EC"/>
</dbReference>
<evidence type="ECO:0000256" key="3">
    <source>
        <dbReference type="ARBA" id="ARBA00002181"/>
    </source>
</evidence>
<dbReference type="InterPro" id="IPR000757">
    <property type="entry name" value="Beta-glucanase-like"/>
</dbReference>
<comment type="function">
    <text evidence="3">Catalyzes the aldol condensation of dihydroxyacetone phosphate (DHAP or glycerone-phosphate) with glyceraldehyde 3-phosphate (G3P) to form fructose 1,6-bisphosphate (FBP) in gluconeogenesis and the reverse reaction in glycolysis.</text>
</comment>
<evidence type="ECO:0000256" key="9">
    <source>
        <dbReference type="ARBA" id="ARBA00022692"/>
    </source>
</evidence>
<feature type="region of interest" description="Disordered" evidence="19">
    <location>
        <begin position="353"/>
        <end position="424"/>
    </location>
</feature>
<dbReference type="EMBL" id="CAJMWS010000320">
    <property type="protein sequence ID" value="CAE6418778.1"/>
    <property type="molecule type" value="Genomic_DNA"/>
</dbReference>
<evidence type="ECO:0000256" key="18">
    <source>
        <dbReference type="ARBA" id="ARBA00023316"/>
    </source>
</evidence>
<dbReference type="InterPro" id="IPR005629">
    <property type="entry name" value="Skn1/Kre6/Sbg1"/>
</dbReference>
<dbReference type="InterPro" id="IPR000771">
    <property type="entry name" value="FBA_II"/>
</dbReference>
<evidence type="ECO:0000256" key="13">
    <source>
        <dbReference type="ARBA" id="ARBA00022989"/>
    </source>
</evidence>
<dbReference type="Proteomes" id="UP000663846">
    <property type="component" value="Unassembled WGS sequence"/>
</dbReference>
<dbReference type="PANTHER" id="PTHR30559">
    <property type="entry name" value="FRUCTOSE-BISPHOSPHATE ALDOLASE CLASS 2"/>
    <property type="match status" value="1"/>
</dbReference>
<dbReference type="EC" id="4.1.2.13" evidence="8"/>
<evidence type="ECO:0000256" key="19">
    <source>
        <dbReference type="SAM" id="MobiDB-lite"/>
    </source>
</evidence>
<evidence type="ECO:0000256" key="6">
    <source>
        <dbReference type="ARBA" id="ARBA00005812"/>
    </source>
</evidence>
<reference evidence="21" key="1">
    <citation type="submission" date="2021-01" db="EMBL/GenBank/DDBJ databases">
        <authorList>
            <person name="Kaushik A."/>
        </authorList>
    </citation>
    <scope>NUCLEOTIDE SEQUENCE</scope>
    <source>
        <strain evidence="21">AG1-1C</strain>
    </source>
</reference>
<dbReference type="AlphaFoldDB" id="A0A8H3AAL1"/>
<proteinExistence type="inferred from homology"/>
<dbReference type="CDD" id="cd00946">
    <property type="entry name" value="FBP_aldolase_IIA"/>
    <property type="match status" value="1"/>
</dbReference>
<dbReference type="InterPro" id="IPR013320">
    <property type="entry name" value="ConA-like_dom_sf"/>
</dbReference>
<accession>A0A8H3AAL1</accession>
<comment type="similarity">
    <text evidence="7">Belongs to the SKN1/KRE6 family.</text>
</comment>
<comment type="cofactor">
    <cofactor evidence="2">
        <name>Zn(2+)</name>
        <dbReference type="ChEBI" id="CHEBI:29105"/>
    </cofactor>
</comment>
<dbReference type="GO" id="GO:0006094">
    <property type="term" value="P:gluconeogenesis"/>
    <property type="evidence" value="ECO:0007669"/>
    <property type="project" value="TreeGrafter"/>
</dbReference>
<evidence type="ECO:0000313" key="21">
    <source>
        <dbReference type="EMBL" id="CAE6418778.1"/>
    </source>
</evidence>
<dbReference type="GO" id="GO:0006096">
    <property type="term" value="P:glycolytic process"/>
    <property type="evidence" value="ECO:0007669"/>
    <property type="project" value="UniProtKB-UniPathway"/>
</dbReference>
<evidence type="ECO:0000256" key="8">
    <source>
        <dbReference type="ARBA" id="ARBA00013068"/>
    </source>
</evidence>
<dbReference type="PROSITE" id="PS00602">
    <property type="entry name" value="ALDOLASE_CLASS_II_1"/>
    <property type="match status" value="1"/>
</dbReference>
<dbReference type="SUPFAM" id="SSF49899">
    <property type="entry name" value="Concanavalin A-like lectins/glucanases"/>
    <property type="match status" value="1"/>
</dbReference>
<dbReference type="SUPFAM" id="SSF51569">
    <property type="entry name" value="Aldolase"/>
    <property type="match status" value="1"/>
</dbReference>
<keyword evidence="12" id="KW-0735">Signal-anchor</keyword>
<dbReference type="NCBIfam" id="TIGR01520">
    <property type="entry name" value="FruBisAldo_II_A"/>
    <property type="match status" value="1"/>
</dbReference>
<keyword evidence="16" id="KW-0325">Glycoprotein</keyword>
<dbReference type="Gene3D" id="3.20.20.70">
    <property type="entry name" value="Aldolase class I"/>
    <property type="match status" value="1"/>
</dbReference>
<evidence type="ECO:0000256" key="11">
    <source>
        <dbReference type="ARBA" id="ARBA00022833"/>
    </source>
</evidence>
<gene>
    <name evidence="21" type="ORF">RDB_LOCUS83451</name>
</gene>
<dbReference type="GO" id="GO:0008270">
    <property type="term" value="F:zinc ion binding"/>
    <property type="evidence" value="ECO:0007669"/>
    <property type="project" value="InterPro"/>
</dbReference>
<dbReference type="PROSITE" id="PS51762">
    <property type="entry name" value="GH16_2"/>
    <property type="match status" value="1"/>
</dbReference>
<evidence type="ECO:0000256" key="10">
    <source>
        <dbReference type="ARBA" id="ARBA00022723"/>
    </source>
</evidence>
<dbReference type="PANTHER" id="PTHR30559:SF0">
    <property type="entry name" value="FRUCTOSE-BISPHOSPHATE ALDOLASE"/>
    <property type="match status" value="1"/>
</dbReference>
<evidence type="ECO:0000256" key="17">
    <source>
        <dbReference type="ARBA" id="ARBA00023239"/>
    </source>
</evidence>
<dbReference type="UniPathway" id="UPA00109">
    <property type="reaction ID" value="UER00183"/>
</dbReference>
<comment type="subcellular location">
    <subcellularLocation>
        <location evidence="4">Membrane</location>
        <topology evidence="4">Single-pass type II membrane protein</topology>
    </subcellularLocation>
</comment>
<keyword evidence="11" id="KW-0862">Zinc</keyword>
<keyword evidence="17" id="KW-0456">Lyase</keyword>
<dbReference type="NCBIfam" id="NF006628">
    <property type="entry name" value="PRK09197.1"/>
    <property type="match status" value="1"/>
</dbReference>
<evidence type="ECO:0000259" key="20">
    <source>
        <dbReference type="PROSITE" id="PS51762"/>
    </source>
</evidence>
<comment type="pathway">
    <text evidence="5">Carbohydrate degradation; glycolysis; D-glyceraldehyde 3-phosphate and glycerone phosphate from D-glucose: step 4/4.</text>
</comment>
<comment type="caution">
    <text evidence="21">The sequence shown here is derived from an EMBL/GenBank/DDBJ whole genome shotgun (WGS) entry which is preliminary data.</text>
</comment>
<dbReference type="Pfam" id="PF03935">
    <property type="entry name" value="SKN1_KRE6_Sbg1"/>
    <property type="match status" value="1"/>
</dbReference>
<keyword evidence="18" id="KW-0961">Cell wall biogenesis/degradation</keyword>
<organism evidence="21 22">
    <name type="scientific">Rhizoctonia solani</name>
    <dbReference type="NCBI Taxonomy" id="456999"/>
    <lineage>
        <taxon>Eukaryota</taxon>
        <taxon>Fungi</taxon>
        <taxon>Dikarya</taxon>
        <taxon>Basidiomycota</taxon>
        <taxon>Agaricomycotina</taxon>
        <taxon>Agaricomycetes</taxon>
        <taxon>Cantharellales</taxon>
        <taxon>Ceratobasidiaceae</taxon>
        <taxon>Rhizoctonia</taxon>
    </lineage>
</organism>
<evidence type="ECO:0000256" key="16">
    <source>
        <dbReference type="ARBA" id="ARBA00023180"/>
    </source>
</evidence>
<feature type="compositionally biased region" description="Low complexity" evidence="19">
    <location>
        <begin position="370"/>
        <end position="390"/>
    </location>
</feature>